<dbReference type="GO" id="GO:0016787">
    <property type="term" value="F:hydrolase activity"/>
    <property type="evidence" value="ECO:0007669"/>
    <property type="project" value="UniProtKB-KW"/>
</dbReference>
<keyword evidence="4" id="KW-0732">Signal</keyword>
<keyword evidence="1 5" id="KW-0378">Hydrolase</keyword>
<sequence length="389" mass="41397">MNRLPRGAAAAMLGLSLALLGTGVASAVPATPAAPAAEAAERTRIRLELPAPTGAFAVGRDTLHLVDPSRPDPWVPEAGARELMVSMYYPARPGGGRTAPYMTKGEAQAFIDDRELTDAVSAATLSGTRTHARPAAAPVRGKFPLVVLSPGFTVNRSTLTLLAEELASQGYVVAAVDHAYESVGTAFPGGRLLTCVACEKIKPGGYGVVPQGRAKDVSFLLDRLLADKRPAWRHARMIDRERIGMAGHSIGGASAATTMAGDARVRAGANMDGSFMEPVPATGLGGRPFMLLGTGDDDRSWVRDWPLLDGWKRWINVTGAEHFTFTDVPVLGDQLGLLPPEEPLKGKRSQEITRAYVTAFFDLHLKGVDRKLLDGPTAEHPEVVFHKEG</sequence>
<dbReference type="RefSeq" id="WP_359655429.1">
    <property type="nucleotide sequence ID" value="NZ_JBEXZP010000083.1"/>
</dbReference>
<feature type="signal peptide" evidence="4">
    <location>
        <begin position="1"/>
        <end position="27"/>
    </location>
</feature>
<protein>
    <submittedName>
        <fullName evidence="5">Alpha/beta hydrolase</fullName>
    </submittedName>
</protein>
<name>A0ABV2WBB3_9ACTN</name>
<organism evidence="5 6">
    <name type="scientific">Streptomyces lavendulocolor</name>
    <dbReference type="NCBI Taxonomy" id="67316"/>
    <lineage>
        <taxon>Bacteria</taxon>
        <taxon>Bacillati</taxon>
        <taxon>Actinomycetota</taxon>
        <taxon>Actinomycetes</taxon>
        <taxon>Kitasatosporales</taxon>
        <taxon>Streptomycetaceae</taxon>
        <taxon>Streptomyces</taxon>
    </lineage>
</organism>
<dbReference type="PANTHER" id="PTHR10272:SF0">
    <property type="entry name" value="PLATELET-ACTIVATING FACTOR ACETYLHYDROLASE"/>
    <property type="match status" value="1"/>
</dbReference>
<evidence type="ECO:0000313" key="5">
    <source>
        <dbReference type="EMBL" id="MEU0710626.1"/>
    </source>
</evidence>
<keyword evidence="3" id="KW-0443">Lipid metabolism</keyword>
<keyword evidence="2" id="KW-0442">Lipid degradation</keyword>
<evidence type="ECO:0000256" key="2">
    <source>
        <dbReference type="ARBA" id="ARBA00022963"/>
    </source>
</evidence>
<comment type="caution">
    <text evidence="5">The sequence shown here is derived from an EMBL/GenBank/DDBJ whole genome shotgun (WGS) entry which is preliminary data.</text>
</comment>
<evidence type="ECO:0000256" key="4">
    <source>
        <dbReference type="SAM" id="SignalP"/>
    </source>
</evidence>
<dbReference type="EMBL" id="JBEXZR010000026">
    <property type="protein sequence ID" value="MEU0710626.1"/>
    <property type="molecule type" value="Genomic_DNA"/>
</dbReference>
<gene>
    <name evidence="5" type="ORF">ABZ508_25005</name>
</gene>
<feature type="chain" id="PRO_5047222708" evidence="4">
    <location>
        <begin position="28"/>
        <end position="389"/>
    </location>
</feature>
<dbReference type="Gene3D" id="3.40.50.1820">
    <property type="entry name" value="alpha/beta hydrolase"/>
    <property type="match status" value="1"/>
</dbReference>
<dbReference type="Pfam" id="PF03403">
    <property type="entry name" value="PAF-AH_p_II"/>
    <property type="match status" value="1"/>
</dbReference>
<accession>A0ABV2WBB3</accession>
<evidence type="ECO:0000256" key="1">
    <source>
        <dbReference type="ARBA" id="ARBA00022801"/>
    </source>
</evidence>
<dbReference type="PANTHER" id="PTHR10272">
    <property type="entry name" value="PLATELET-ACTIVATING FACTOR ACETYLHYDROLASE"/>
    <property type="match status" value="1"/>
</dbReference>
<evidence type="ECO:0000313" key="6">
    <source>
        <dbReference type="Proteomes" id="UP001550378"/>
    </source>
</evidence>
<proteinExistence type="predicted"/>
<keyword evidence="6" id="KW-1185">Reference proteome</keyword>
<reference evidence="5 6" key="1">
    <citation type="submission" date="2024-06" db="EMBL/GenBank/DDBJ databases">
        <title>The Natural Products Discovery Center: Release of the First 8490 Sequenced Strains for Exploring Actinobacteria Biosynthetic Diversity.</title>
        <authorList>
            <person name="Kalkreuter E."/>
            <person name="Kautsar S.A."/>
            <person name="Yang D."/>
            <person name="Bader C.D."/>
            <person name="Teijaro C.N."/>
            <person name="Fluegel L."/>
            <person name="Davis C.M."/>
            <person name="Simpson J.R."/>
            <person name="Lauterbach L."/>
            <person name="Steele A.D."/>
            <person name="Gui C."/>
            <person name="Meng S."/>
            <person name="Li G."/>
            <person name="Viehrig K."/>
            <person name="Ye F."/>
            <person name="Su P."/>
            <person name="Kiefer A.F."/>
            <person name="Nichols A."/>
            <person name="Cepeda A.J."/>
            <person name="Yan W."/>
            <person name="Fan B."/>
            <person name="Jiang Y."/>
            <person name="Adhikari A."/>
            <person name="Zheng C.-J."/>
            <person name="Schuster L."/>
            <person name="Cowan T.M."/>
            <person name="Smanski M.J."/>
            <person name="Chevrette M.G."/>
            <person name="De Carvalho L.P.S."/>
            <person name="Shen B."/>
        </authorList>
    </citation>
    <scope>NUCLEOTIDE SEQUENCE [LARGE SCALE GENOMIC DNA]</scope>
    <source>
        <strain evidence="5 6">NPDC006337</strain>
    </source>
</reference>
<dbReference type="Proteomes" id="UP001550378">
    <property type="component" value="Unassembled WGS sequence"/>
</dbReference>
<dbReference type="SUPFAM" id="SSF53474">
    <property type="entry name" value="alpha/beta-Hydrolases"/>
    <property type="match status" value="1"/>
</dbReference>
<evidence type="ECO:0000256" key="3">
    <source>
        <dbReference type="ARBA" id="ARBA00023098"/>
    </source>
</evidence>
<dbReference type="InterPro" id="IPR029058">
    <property type="entry name" value="AB_hydrolase_fold"/>
</dbReference>